<name>I0GN55_SELRL</name>
<organism evidence="1 2">
    <name type="scientific">Selenomonas ruminantium subsp. lactilytica (strain NBRC 103574 / TAM6421)</name>
    <dbReference type="NCBI Taxonomy" id="927704"/>
    <lineage>
        <taxon>Bacteria</taxon>
        <taxon>Bacillati</taxon>
        <taxon>Bacillota</taxon>
        <taxon>Negativicutes</taxon>
        <taxon>Selenomonadales</taxon>
        <taxon>Selenomonadaceae</taxon>
        <taxon>Selenomonas</taxon>
    </lineage>
</organism>
<dbReference type="RefSeq" id="WP_014423636.1">
    <property type="nucleotide sequence ID" value="NC_017068.1"/>
</dbReference>
<evidence type="ECO:0000313" key="2">
    <source>
        <dbReference type="Proteomes" id="UP000007887"/>
    </source>
</evidence>
<dbReference type="Proteomes" id="UP000007887">
    <property type="component" value="Chromosome"/>
</dbReference>
<accession>I0GN55</accession>
<reference evidence="1 2" key="1">
    <citation type="submission" date="2011-10" db="EMBL/GenBank/DDBJ databases">
        <title>Whole genome sequence of Selenomonas ruminantium subsp. lactilytica TAM6421.</title>
        <authorList>
            <person name="Oguchi A."/>
            <person name="Ankai A."/>
            <person name="Kaneko J."/>
            <person name="Yamada-Narita S."/>
            <person name="Fukui S."/>
            <person name="Takahashi M."/>
            <person name="Onodera T."/>
            <person name="Kojima S."/>
            <person name="Fushimi T."/>
            <person name="Abe N."/>
            <person name="Kamio Y."/>
            <person name="Yamazaki S."/>
            <person name="Fujita N."/>
        </authorList>
    </citation>
    <scope>NUCLEOTIDE SEQUENCE [LARGE SCALE GENOMIC DNA]</scope>
    <source>
        <strain evidence="2">NBRC 103574 / TAM6421</strain>
    </source>
</reference>
<sequence>MEITDRSGLRASIFRQLSAYYAGDLAAGAEAARLIGELLGLVVTLPAGGKVSVLKTTRWNDKNHKQKPMK</sequence>
<proteinExistence type="predicted"/>
<protein>
    <submittedName>
        <fullName evidence="1">Uncharacterized protein</fullName>
    </submittedName>
</protein>
<dbReference type="AlphaFoldDB" id="I0GN55"/>
<dbReference type="PATRIC" id="fig|927704.6.peg.496"/>
<dbReference type="EMBL" id="AP012292">
    <property type="protein sequence ID" value="BAL82192.1"/>
    <property type="molecule type" value="Genomic_DNA"/>
</dbReference>
<dbReference type="HOGENOM" id="CLU_2755593_0_0_9"/>
<gene>
    <name evidence="1" type="ordered locus">SELR_04840</name>
</gene>
<evidence type="ECO:0000313" key="1">
    <source>
        <dbReference type="EMBL" id="BAL82192.1"/>
    </source>
</evidence>
<dbReference type="KEGG" id="sri:SELR_04840"/>